<keyword evidence="3" id="KW-1185">Reference proteome</keyword>
<dbReference type="PANTHER" id="PTHR21505:SF12">
    <property type="entry name" value="MADF DOMAIN-CONTAINING PROTEIN-RELATED"/>
    <property type="match status" value="1"/>
</dbReference>
<proteinExistence type="predicted"/>
<dbReference type="AlphaFoldDB" id="A0AAV2NL47"/>
<evidence type="ECO:0000313" key="2">
    <source>
        <dbReference type="EMBL" id="CAL1680923.1"/>
    </source>
</evidence>
<dbReference type="InterPro" id="IPR006578">
    <property type="entry name" value="MADF-dom"/>
</dbReference>
<dbReference type="Proteomes" id="UP001497644">
    <property type="component" value="Chromosome 2"/>
</dbReference>
<reference evidence="2" key="1">
    <citation type="submission" date="2024-04" db="EMBL/GenBank/DDBJ databases">
        <authorList>
            <consortium name="Molecular Ecology Group"/>
        </authorList>
    </citation>
    <scope>NUCLEOTIDE SEQUENCE</scope>
</reference>
<evidence type="ECO:0000313" key="3">
    <source>
        <dbReference type="Proteomes" id="UP001497644"/>
    </source>
</evidence>
<organism evidence="2 3">
    <name type="scientific">Lasius platythorax</name>
    <dbReference type="NCBI Taxonomy" id="488582"/>
    <lineage>
        <taxon>Eukaryota</taxon>
        <taxon>Metazoa</taxon>
        <taxon>Ecdysozoa</taxon>
        <taxon>Arthropoda</taxon>
        <taxon>Hexapoda</taxon>
        <taxon>Insecta</taxon>
        <taxon>Pterygota</taxon>
        <taxon>Neoptera</taxon>
        <taxon>Endopterygota</taxon>
        <taxon>Hymenoptera</taxon>
        <taxon>Apocrita</taxon>
        <taxon>Aculeata</taxon>
        <taxon>Formicoidea</taxon>
        <taxon>Formicidae</taxon>
        <taxon>Formicinae</taxon>
        <taxon>Lasius</taxon>
        <taxon>Lasius</taxon>
    </lineage>
</organism>
<dbReference type="SMART" id="SM00595">
    <property type="entry name" value="MADF"/>
    <property type="match status" value="1"/>
</dbReference>
<dbReference type="EMBL" id="OZ034825">
    <property type="protein sequence ID" value="CAL1680923.1"/>
    <property type="molecule type" value="Genomic_DNA"/>
</dbReference>
<feature type="domain" description="MADF" evidence="1">
    <location>
        <begin position="18"/>
        <end position="116"/>
    </location>
</feature>
<evidence type="ECO:0000259" key="1">
    <source>
        <dbReference type="PROSITE" id="PS51029"/>
    </source>
</evidence>
<dbReference type="PROSITE" id="PS51029">
    <property type="entry name" value="MADF"/>
    <property type="match status" value="1"/>
</dbReference>
<gene>
    <name evidence="2" type="ORF">LPLAT_LOCUS6867</name>
</gene>
<name>A0AAV2NL47_9HYME</name>
<dbReference type="PANTHER" id="PTHR21505">
    <property type="entry name" value="MADF DOMAIN-CONTAINING PROTEIN-RELATED"/>
    <property type="match status" value="1"/>
</dbReference>
<protein>
    <recommendedName>
        <fullName evidence="1">MADF domain-containing protein</fullName>
    </recommendedName>
</protein>
<accession>A0AAV2NL47</accession>
<sequence>MATKSRNLKKWTNNEIIILIDADKEECCLYDVRSSNYHNKHLRSEALKRVGDAVRVLKQDVADKDCASMFYTLRSQYNIENAKVKMSKKSGTGTDNVYKPSLWYYEHLMFLDTFFRAYPVWTRNDWTPLDWTRTIGHVLLDTA</sequence>
<dbReference type="Pfam" id="PF10545">
    <property type="entry name" value="MADF_DNA_bdg"/>
    <property type="match status" value="1"/>
</dbReference>